<evidence type="ECO:0000313" key="2">
    <source>
        <dbReference type="Proteomes" id="UP000694865"/>
    </source>
</evidence>
<protein>
    <submittedName>
        <fullName evidence="3">Muscle M-line assembly protein unc-89-like</fullName>
    </submittedName>
</protein>
<feature type="compositionally biased region" description="Polar residues" evidence="1">
    <location>
        <begin position="123"/>
        <end position="139"/>
    </location>
</feature>
<evidence type="ECO:0000256" key="1">
    <source>
        <dbReference type="SAM" id="MobiDB-lite"/>
    </source>
</evidence>
<name>A0ABM0M4Q6_SACKO</name>
<gene>
    <name evidence="3" type="primary">LOC102808413</name>
</gene>
<feature type="compositionally biased region" description="Polar residues" evidence="1">
    <location>
        <begin position="146"/>
        <end position="158"/>
    </location>
</feature>
<dbReference type="GeneID" id="102808413"/>
<dbReference type="Proteomes" id="UP000694865">
    <property type="component" value="Unplaced"/>
</dbReference>
<dbReference type="RefSeq" id="XP_006814997.1">
    <property type="nucleotide sequence ID" value="XM_006814934.1"/>
</dbReference>
<feature type="compositionally biased region" description="Polar residues" evidence="1">
    <location>
        <begin position="67"/>
        <end position="91"/>
    </location>
</feature>
<accession>A0ABM0M4Q6</accession>
<keyword evidence="2" id="KW-1185">Reference proteome</keyword>
<evidence type="ECO:0000313" key="3">
    <source>
        <dbReference type="RefSeq" id="XP_006814997.1"/>
    </source>
</evidence>
<feature type="compositionally biased region" description="Basic and acidic residues" evidence="1">
    <location>
        <begin position="167"/>
        <end position="176"/>
    </location>
</feature>
<reference evidence="3" key="1">
    <citation type="submission" date="2025-08" db="UniProtKB">
        <authorList>
            <consortium name="RefSeq"/>
        </authorList>
    </citation>
    <scope>IDENTIFICATION</scope>
    <source>
        <tissue evidence="3">Testes</tissue>
    </source>
</reference>
<feature type="region of interest" description="Disordered" evidence="1">
    <location>
        <begin position="1"/>
        <end position="226"/>
    </location>
</feature>
<sequence>MDNDQIVVEPSKDVTDTQQDDTTEPTKIEPTSPADFTPPVSRAHLEGTSSETITQVEAPLIDEKSSARQSVQSPLASKPSTPLSKQSSPTHKQGVPKDIMIIPKSPTPPALPKEAKKPATPTSVVSANQKLNQETSVTTPVKKVANVNTKQPITTTAVPSPPKSATQRKEEIKPKGMVEQPPPQEKKESALDLDALRAMVTKKTESRDKTKVKKVGPPKKEKRKKATKMQFVDSIGIEGYEEPSNEEFEQMVQQELAKHMAEKNLIESAPKKSDKKLLKSQNILRRVLCQQLMLMSNLESSLKASWINQQLKSLYLKLHQKMRMQPLRLKSKLNLLINLKIRRIKNRLQWRRQR</sequence>
<proteinExistence type="predicted"/>
<feature type="compositionally biased region" description="Basic residues" evidence="1">
    <location>
        <begin position="210"/>
        <end position="226"/>
    </location>
</feature>
<organism evidence="2 3">
    <name type="scientific">Saccoglossus kowalevskii</name>
    <name type="common">Acorn worm</name>
    <dbReference type="NCBI Taxonomy" id="10224"/>
    <lineage>
        <taxon>Eukaryota</taxon>
        <taxon>Metazoa</taxon>
        <taxon>Hemichordata</taxon>
        <taxon>Enteropneusta</taxon>
        <taxon>Harrimaniidae</taxon>
        <taxon>Saccoglossus</taxon>
    </lineage>
</organism>